<proteinExistence type="predicted"/>
<reference evidence="2" key="1">
    <citation type="submission" date="2012-08" db="EMBL/GenBank/DDBJ databases">
        <title>The Genome Sequence of Wuchereria bancrofti.</title>
        <authorList>
            <person name="Nutman T.B."/>
            <person name="Fink D.L."/>
            <person name="Russ C."/>
            <person name="Young S."/>
            <person name="Zeng Q."/>
            <person name="Koehrsen M."/>
            <person name="Alvarado L."/>
            <person name="Berlin A."/>
            <person name="Chapman S.B."/>
            <person name="Chen Z."/>
            <person name="Freedman E."/>
            <person name="Gellesch M."/>
            <person name="Goldberg J."/>
            <person name="Griggs A."/>
            <person name="Gujja S."/>
            <person name="Heilman E.R."/>
            <person name="Heiman D."/>
            <person name="Hepburn T."/>
            <person name="Howarth C."/>
            <person name="Jen D."/>
            <person name="Larson L."/>
            <person name="Lewis B."/>
            <person name="Mehta T."/>
            <person name="Park D."/>
            <person name="Pearson M."/>
            <person name="Roberts A."/>
            <person name="Saif S."/>
            <person name="Shea T."/>
            <person name="Shenoy N."/>
            <person name="Sisk P."/>
            <person name="Stolte C."/>
            <person name="Sykes S."/>
            <person name="Walk T."/>
            <person name="White J."/>
            <person name="Yandava C."/>
            <person name="Haas B."/>
            <person name="Henn M.R."/>
            <person name="Nusbaum C."/>
            <person name="Birren B."/>
        </authorList>
    </citation>
    <scope>NUCLEOTIDE SEQUENCE [LARGE SCALE GENOMIC DNA]</scope>
    <source>
        <strain evidence="2">NA</strain>
    </source>
</reference>
<dbReference type="Proteomes" id="UP000004810">
    <property type="component" value="Unassembled WGS sequence"/>
</dbReference>
<gene>
    <name evidence="1" type="ORF">WUBG_04352</name>
</gene>
<name>J9ERB4_WUCBA</name>
<comment type="caution">
    <text evidence="1">The sequence shown here is derived from an EMBL/GenBank/DDBJ whole genome shotgun (WGS) entry which is preliminary data.</text>
</comment>
<accession>J9ERB4</accession>
<sequence length="99" mass="11291">MRGMEREMWTSEGLLGLLRCVRCACKPPEDILMSKELETGRIKGNSGQTWLVSVLVTMAERTVVVRFRASLDWYRCLWVLMSLQRTNISPDCGDVCYSG</sequence>
<dbReference type="EMBL" id="ADBV01001483">
    <property type="protein sequence ID" value="EJW84738.1"/>
    <property type="molecule type" value="Genomic_DNA"/>
</dbReference>
<evidence type="ECO:0000313" key="2">
    <source>
        <dbReference type="Proteomes" id="UP000004810"/>
    </source>
</evidence>
<evidence type="ECO:0000313" key="1">
    <source>
        <dbReference type="EMBL" id="EJW84738.1"/>
    </source>
</evidence>
<dbReference type="AlphaFoldDB" id="J9ERB4"/>
<protein>
    <submittedName>
        <fullName evidence="1">Uncharacterized protein</fullName>
    </submittedName>
</protein>
<organism evidence="1 2">
    <name type="scientific">Wuchereria bancrofti</name>
    <dbReference type="NCBI Taxonomy" id="6293"/>
    <lineage>
        <taxon>Eukaryota</taxon>
        <taxon>Metazoa</taxon>
        <taxon>Ecdysozoa</taxon>
        <taxon>Nematoda</taxon>
        <taxon>Chromadorea</taxon>
        <taxon>Rhabditida</taxon>
        <taxon>Spirurina</taxon>
        <taxon>Spiruromorpha</taxon>
        <taxon>Filarioidea</taxon>
        <taxon>Onchocercidae</taxon>
        <taxon>Wuchereria</taxon>
    </lineage>
</organism>